<dbReference type="PROSITE" id="PS00061">
    <property type="entry name" value="ADH_SHORT"/>
    <property type="match status" value="1"/>
</dbReference>
<sequence length="240" mass="25062">MAAVAEHRVIVYGGRGALGSACVHYFKTKGWWVASIDIVANEEADANILVKLSESFTEQAGQVTADVAQLLGEQKVDAILCVAGGWAGGSCSSKDLYKNSDMMWKQSVWTSTISSHLASQHLKAGGLLTLSGAKASLGSTPGMVGYGMAKAAVHQLCKSLAGENSGLPSGAVAVTILPVTLDTPMNRKFMPDADFGSWTPLEYIAEMFYSWATGSNRPASGSLIQLVTTGGKTEATPAAQ</sequence>
<dbReference type="EC" id="1.5.1.34" evidence="7"/>
<dbReference type="InParanoid" id="A0A6J2V3P3"/>
<comment type="subunit">
    <text evidence="2">Homodimer.</text>
</comment>
<evidence type="ECO:0000256" key="5">
    <source>
        <dbReference type="ARBA" id="ARBA00023007"/>
    </source>
</evidence>
<dbReference type="CTD" id="566323"/>
<keyword evidence="4" id="KW-0560">Oxidoreductase</keyword>
<dbReference type="GO" id="GO:0006559">
    <property type="term" value="P:L-phenylalanine catabolic process"/>
    <property type="evidence" value="ECO:0007669"/>
    <property type="project" value="TreeGrafter"/>
</dbReference>
<accession>A0A6J2V3P3</accession>
<evidence type="ECO:0000256" key="12">
    <source>
        <dbReference type="ARBA" id="ARBA00047536"/>
    </source>
</evidence>
<dbReference type="GO" id="GO:0070404">
    <property type="term" value="F:NADH binding"/>
    <property type="evidence" value="ECO:0007669"/>
    <property type="project" value="TreeGrafter"/>
</dbReference>
<dbReference type="SUPFAM" id="SSF51735">
    <property type="entry name" value="NAD(P)-binding Rossmann-fold domains"/>
    <property type="match status" value="1"/>
</dbReference>
<dbReference type="GeneID" id="115809062"/>
<dbReference type="PANTHER" id="PTHR15104">
    <property type="entry name" value="DIHYDROPTERIDINE REDUCTASE"/>
    <property type="match status" value="1"/>
</dbReference>
<keyword evidence="3" id="KW-0521">NADP</keyword>
<comment type="catalytic activity">
    <reaction evidence="11">
        <text>5,6,7,8-tetrahydropteridine + NADP(+) = 6,7-dihydropteridine + NADPH + H(+)</text>
        <dbReference type="Rhea" id="RHEA:17865"/>
        <dbReference type="ChEBI" id="CHEBI:15378"/>
        <dbReference type="ChEBI" id="CHEBI:28889"/>
        <dbReference type="ChEBI" id="CHEBI:30156"/>
        <dbReference type="ChEBI" id="CHEBI:57783"/>
        <dbReference type="ChEBI" id="CHEBI:58349"/>
        <dbReference type="EC" id="1.5.1.34"/>
    </reaction>
    <physiologicalReaction direction="right-to-left" evidence="11">
        <dbReference type="Rhea" id="RHEA:17867"/>
    </physiologicalReaction>
</comment>
<dbReference type="GO" id="GO:0070402">
    <property type="term" value="F:NADPH binding"/>
    <property type="evidence" value="ECO:0007669"/>
    <property type="project" value="TreeGrafter"/>
</dbReference>
<dbReference type="GO" id="GO:0006729">
    <property type="term" value="P:tetrahydrobiopterin biosynthetic process"/>
    <property type="evidence" value="ECO:0007669"/>
    <property type="project" value="UniProtKB-KW"/>
</dbReference>
<proteinExistence type="inferred from homology"/>
<evidence type="ECO:0000313" key="14">
    <source>
        <dbReference type="RefSeq" id="XP_030626398.1"/>
    </source>
</evidence>
<dbReference type="InterPro" id="IPR002347">
    <property type="entry name" value="SDR_fam"/>
</dbReference>
<protein>
    <recommendedName>
        <fullName evidence="8">Dihydropteridine reductase</fullName>
        <ecNumber evidence="7">1.5.1.34</ecNumber>
    </recommendedName>
    <alternativeName>
        <fullName evidence="10">HDHPR</fullName>
    </alternativeName>
    <alternativeName>
        <fullName evidence="9">Quinoid dihydropteridine reductase</fullName>
    </alternativeName>
</protein>
<evidence type="ECO:0000256" key="3">
    <source>
        <dbReference type="ARBA" id="ARBA00022857"/>
    </source>
</evidence>
<evidence type="ECO:0000256" key="9">
    <source>
        <dbReference type="ARBA" id="ARBA00041348"/>
    </source>
</evidence>
<dbReference type="InterPro" id="IPR036291">
    <property type="entry name" value="NAD(P)-bd_dom_sf"/>
</dbReference>
<evidence type="ECO:0000256" key="10">
    <source>
        <dbReference type="ARBA" id="ARBA00042518"/>
    </source>
</evidence>
<evidence type="ECO:0000313" key="13">
    <source>
        <dbReference type="Proteomes" id="UP000504632"/>
    </source>
</evidence>
<dbReference type="Pfam" id="PF13561">
    <property type="entry name" value="adh_short_C2"/>
    <property type="match status" value="1"/>
</dbReference>
<keyword evidence="13" id="KW-1185">Reference proteome</keyword>
<organism evidence="13 14">
    <name type="scientific">Chanos chanos</name>
    <name type="common">Milkfish</name>
    <name type="synonym">Mugil chanos</name>
    <dbReference type="NCBI Taxonomy" id="29144"/>
    <lineage>
        <taxon>Eukaryota</taxon>
        <taxon>Metazoa</taxon>
        <taxon>Chordata</taxon>
        <taxon>Craniata</taxon>
        <taxon>Vertebrata</taxon>
        <taxon>Euteleostomi</taxon>
        <taxon>Actinopterygii</taxon>
        <taxon>Neopterygii</taxon>
        <taxon>Teleostei</taxon>
        <taxon>Ostariophysi</taxon>
        <taxon>Gonorynchiformes</taxon>
        <taxon>Chanidae</taxon>
        <taxon>Chanos</taxon>
    </lineage>
</organism>
<dbReference type="PANTHER" id="PTHR15104:SF1">
    <property type="entry name" value="QDPRA PROTEIN"/>
    <property type="match status" value="1"/>
</dbReference>
<keyword evidence="5" id="KW-0783">Tetrahydrobiopterin biosynthesis</keyword>
<dbReference type="Proteomes" id="UP000504632">
    <property type="component" value="Chromosome 1"/>
</dbReference>
<dbReference type="GO" id="GO:0004155">
    <property type="term" value="F:6,7-dihydropteridine reductase activity"/>
    <property type="evidence" value="ECO:0007669"/>
    <property type="project" value="UniProtKB-EC"/>
</dbReference>
<dbReference type="AlphaFoldDB" id="A0A6J2V3P3"/>
<comment type="similarity">
    <text evidence="1">Belongs to the short-chain dehydrogenases/reductases (SDR) family.</text>
</comment>
<dbReference type="CDD" id="cd05334">
    <property type="entry name" value="DHPR_SDR_c_like"/>
    <property type="match status" value="1"/>
</dbReference>
<dbReference type="FunCoup" id="A0A6J2V3P3">
    <property type="interactions" value="980"/>
</dbReference>
<dbReference type="RefSeq" id="XP_030626398.1">
    <property type="nucleotide sequence ID" value="XM_030770538.1"/>
</dbReference>
<comment type="function">
    <text evidence="6">Catalyzes the conversion of quinonoid dihydrobiopterin into tetrahydrobiopterin.</text>
</comment>
<name>A0A6J2V3P3_CHACN</name>
<dbReference type="OrthoDB" id="1204at2759"/>
<dbReference type="GO" id="GO:0005737">
    <property type="term" value="C:cytoplasm"/>
    <property type="evidence" value="ECO:0007669"/>
    <property type="project" value="TreeGrafter"/>
</dbReference>
<evidence type="ECO:0000256" key="8">
    <source>
        <dbReference type="ARBA" id="ARBA00039520"/>
    </source>
</evidence>
<gene>
    <name evidence="14" type="primary">qdpra</name>
</gene>
<evidence type="ECO:0000256" key="1">
    <source>
        <dbReference type="ARBA" id="ARBA00006484"/>
    </source>
</evidence>
<evidence type="ECO:0000256" key="2">
    <source>
        <dbReference type="ARBA" id="ARBA00011738"/>
    </source>
</evidence>
<evidence type="ECO:0000256" key="7">
    <source>
        <dbReference type="ARBA" id="ARBA00039153"/>
    </source>
</evidence>
<dbReference type="FunFam" id="3.40.50.720:FF:000157">
    <property type="entry name" value="Quinoid dihydropteridine reductase"/>
    <property type="match status" value="1"/>
</dbReference>
<evidence type="ECO:0000256" key="6">
    <source>
        <dbReference type="ARBA" id="ARBA00037099"/>
    </source>
</evidence>
<reference evidence="14" key="1">
    <citation type="submission" date="2025-08" db="UniProtKB">
        <authorList>
            <consortium name="RefSeq"/>
        </authorList>
    </citation>
    <scope>IDENTIFICATION</scope>
</reference>
<dbReference type="Gene3D" id="3.40.50.720">
    <property type="entry name" value="NAD(P)-binding Rossmann-like Domain"/>
    <property type="match status" value="1"/>
</dbReference>
<comment type="catalytic activity">
    <reaction evidence="12">
        <text>5,6,7,8-tetrahydropteridine + NAD(+) = 6,7-dihydropteridine + NADH + H(+)</text>
        <dbReference type="Rhea" id="RHEA:17869"/>
        <dbReference type="ChEBI" id="CHEBI:15378"/>
        <dbReference type="ChEBI" id="CHEBI:28889"/>
        <dbReference type="ChEBI" id="CHEBI:30156"/>
        <dbReference type="ChEBI" id="CHEBI:57540"/>
        <dbReference type="ChEBI" id="CHEBI:57945"/>
        <dbReference type="EC" id="1.5.1.34"/>
    </reaction>
    <physiologicalReaction direction="right-to-left" evidence="12">
        <dbReference type="Rhea" id="RHEA:17871"/>
    </physiologicalReaction>
</comment>
<evidence type="ECO:0000256" key="11">
    <source>
        <dbReference type="ARBA" id="ARBA00047429"/>
    </source>
</evidence>
<evidence type="ECO:0000256" key="4">
    <source>
        <dbReference type="ARBA" id="ARBA00023002"/>
    </source>
</evidence>
<dbReference type="InterPro" id="IPR020904">
    <property type="entry name" value="Sc_DH/Rdtase_CS"/>
</dbReference>